<protein>
    <recommendedName>
        <fullName evidence="4">Phosphatidylinositol-3-phosphatase SAC1</fullName>
        <ecNumber evidence="1">3.1.3.64</ecNumber>
    </recommendedName>
    <alternativeName>
        <fullName evidence="6">Phosphatidylinositol-4-phosphate phosphatase</fullName>
    </alternativeName>
    <alternativeName>
        <fullName evidence="5">Suppressor of actin mutations 1-like protein</fullName>
    </alternativeName>
</protein>
<dbReference type="GO" id="GO:0005783">
    <property type="term" value="C:endoplasmic reticulum"/>
    <property type="evidence" value="ECO:0000318"/>
    <property type="project" value="GO_Central"/>
</dbReference>
<keyword evidence="10" id="KW-1185">Reference proteome</keyword>
<evidence type="ECO:0000256" key="5">
    <source>
        <dbReference type="ARBA" id="ARBA00041396"/>
    </source>
</evidence>
<comment type="catalytic activity">
    <reaction evidence="3">
        <text>a 1,2-diacyl-sn-glycero-3-phospho-(1D-myo-inositol 4-phosphate) + H2O = a 1,2-diacyl-sn-glycero-3-phospho-(1D-myo-inositol) + phosphate</text>
        <dbReference type="Rhea" id="RHEA:55652"/>
        <dbReference type="ChEBI" id="CHEBI:15377"/>
        <dbReference type="ChEBI" id="CHEBI:43474"/>
        <dbReference type="ChEBI" id="CHEBI:57880"/>
        <dbReference type="ChEBI" id="CHEBI:58178"/>
    </reaction>
    <physiologicalReaction direction="left-to-right" evidence="3">
        <dbReference type="Rhea" id="RHEA:55653"/>
    </physiologicalReaction>
</comment>
<dbReference type="GeneID" id="6752707"/>
<evidence type="ECO:0000256" key="4">
    <source>
        <dbReference type="ARBA" id="ARBA00040795"/>
    </source>
</evidence>
<dbReference type="InterPro" id="IPR002013">
    <property type="entry name" value="SAC_dom"/>
</dbReference>
<proteinExistence type="predicted"/>
<feature type="non-terminal residue" evidence="9">
    <location>
        <position position="1"/>
    </location>
</feature>
<dbReference type="PhylomeDB" id="B3RV87"/>
<evidence type="ECO:0000259" key="8">
    <source>
        <dbReference type="PROSITE" id="PS50275"/>
    </source>
</evidence>
<dbReference type="OrthoDB" id="405996at2759"/>
<dbReference type="GO" id="GO:0043812">
    <property type="term" value="F:phosphatidylinositol-4-phosphate phosphatase activity"/>
    <property type="evidence" value="ECO:0000318"/>
    <property type="project" value="GO_Central"/>
</dbReference>
<dbReference type="InParanoid" id="B3RV87"/>
<dbReference type="HOGENOM" id="CLU_003016_7_4_1"/>
<dbReference type="GO" id="GO:0046856">
    <property type="term" value="P:phosphatidylinositol dephosphorylation"/>
    <property type="evidence" value="ECO:0000318"/>
    <property type="project" value="GO_Central"/>
</dbReference>
<feature type="transmembrane region" description="Helical" evidence="7">
    <location>
        <begin position="503"/>
        <end position="523"/>
    </location>
</feature>
<feature type="transmembrane region" description="Helical" evidence="7">
    <location>
        <begin position="478"/>
        <end position="497"/>
    </location>
</feature>
<evidence type="ECO:0000313" key="10">
    <source>
        <dbReference type="Proteomes" id="UP000009022"/>
    </source>
</evidence>
<dbReference type="STRING" id="10228.B3RV87"/>
<dbReference type="Proteomes" id="UP000009022">
    <property type="component" value="Unassembled WGS sequence"/>
</dbReference>
<organism evidence="9 10">
    <name type="scientific">Trichoplax adhaerens</name>
    <name type="common">Trichoplax reptans</name>
    <dbReference type="NCBI Taxonomy" id="10228"/>
    <lineage>
        <taxon>Eukaryota</taxon>
        <taxon>Metazoa</taxon>
        <taxon>Placozoa</taxon>
        <taxon>Uniplacotomia</taxon>
        <taxon>Trichoplacea</taxon>
        <taxon>Trichoplacidae</taxon>
        <taxon>Trichoplax</taxon>
    </lineage>
</organism>
<evidence type="ECO:0000313" key="9">
    <source>
        <dbReference type="EMBL" id="EDV25949.1"/>
    </source>
</evidence>
<evidence type="ECO:0000256" key="2">
    <source>
        <dbReference type="ARBA" id="ARBA00036631"/>
    </source>
</evidence>
<accession>B3RV87</accession>
<dbReference type="EC" id="3.1.3.64" evidence="1"/>
<dbReference type="eggNOG" id="KOG1889">
    <property type="taxonomic scope" value="Eukaryota"/>
</dbReference>
<dbReference type="EMBL" id="DS985244">
    <property type="protein sequence ID" value="EDV25949.1"/>
    <property type="molecule type" value="Genomic_DNA"/>
</dbReference>
<evidence type="ECO:0000256" key="1">
    <source>
        <dbReference type="ARBA" id="ARBA00013038"/>
    </source>
</evidence>
<evidence type="ECO:0000256" key="7">
    <source>
        <dbReference type="SAM" id="Phobius"/>
    </source>
</evidence>
<keyword evidence="7" id="KW-0472">Membrane</keyword>
<keyword evidence="7" id="KW-1133">Transmembrane helix</keyword>
<dbReference type="PANTHER" id="PTHR45662:SF2">
    <property type="entry name" value="PHOSPHATIDYLINOSITOL-3-PHOSPHATASE SAC1"/>
    <property type="match status" value="1"/>
</dbReference>
<dbReference type="Pfam" id="PF02383">
    <property type="entry name" value="Syja_N"/>
    <property type="match status" value="1"/>
</dbReference>
<feature type="transmembrane region" description="Helical" evidence="7">
    <location>
        <begin position="12"/>
        <end position="29"/>
    </location>
</feature>
<dbReference type="PROSITE" id="PS50275">
    <property type="entry name" value="SAC"/>
    <property type="match status" value="1"/>
</dbReference>
<evidence type="ECO:0000256" key="6">
    <source>
        <dbReference type="ARBA" id="ARBA00041911"/>
    </source>
</evidence>
<dbReference type="GO" id="GO:0004438">
    <property type="term" value="F:phosphatidylinositol-3-phosphate phosphatase activity"/>
    <property type="evidence" value="ECO:0007669"/>
    <property type="project" value="UniProtKB-EC"/>
</dbReference>
<dbReference type="FunCoup" id="B3RV87">
    <property type="interactions" value="2841"/>
</dbReference>
<evidence type="ECO:0000256" key="3">
    <source>
        <dbReference type="ARBA" id="ARBA00036807"/>
    </source>
</evidence>
<comment type="catalytic activity">
    <reaction evidence="2">
        <text>a 1,2-diacyl-sn-glycero-3-phospho-(1D-myo-inositol-3-phosphate) + H2O = a 1,2-diacyl-sn-glycero-3-phospho-(1D-myo-inositol) + phosphate</text>
        <dbReference type="Rhea" id="RHEA:12316"/>
        <dbReference type="ChEBI" id="CHEBI:15377"/>
        <dbReference type="ChEBI" id="CHEBI:43474"/>
        <dbReference type="ChEBI" id="CHEBI:57880"/>
        <dbReference type="ChEBI" id="CHEBI:58088"/>
        <dbReference type="EC" id="3.1.3.64"/>
    </reaction>
    <physiologicalReaction direction="left-to-right" evidence="2">
        <dbReference type="Rhea" id="RHEA:12317"/>
    </physiologicalReaction>
</comment>
<dbReference type="RefSeq" id="XP_002111982.1">
    <property type="nucleotide sequence ID" value="XM_002111946.1"/>
</dbReference>
<reference evidence="9 10" key="1">
    <citation type="journal article" date="2008" name="Nature">
        <title>The Trichoplax genome and the nature of placozoans.</title>
        <authorList>
            <person name="Srivastava M."/>
            <person name="Begovic E."/>
            <person name="Chapman J."/>
            <person name="Putnam N.H."/>
            <person name="Hellsten U."/>
            <person name="Kawashima T."/>
            <person name="Kuo A."/>
            <person name="Mitros T."/>
            <person name="Salamov A."/>
            <person name="Carpenter M.L."/>
            <person name="Signorovitch A.Y."/>
            <person name="Moreno M.A."/>
            <person name="Kamm K."/>
            <person name="Grimwood J."/>
            <person name="Schmutz J."/>
            <person name="Shapiro H."/>
            <person name="Grigoriev I.V."/>
            <person name="Buss L.W."/>
            <person name="Schierwater B."/>
            <person name="Dellaporta S.L."/>
            <person name="Rokhsar D.S."/>
        </authorList>
    </citation>
    <scope>NUCLEOTIDE SEQUENCE [LARGE SCALE GENOMIC DNA]</scope>
    <source>
        <strain evidence="9 10">Grell-BS-1999</strain>
    </source>
</reference>
<dbReference type="KEGG" id="tad:TRIADDRAFT_24656"/>
<keyword evidence="7" id="KW-0812">Transmembrane</keyword>
<feature type="domain" description="SAC" evidence="8">
    <location>
        <begin position="76"/>
        <end position="405"/>
    </location>
</feature>
<dbReference type="AlphaFoldDB" id="B3RV87"/>
<dbReference type="CTD" id="6752707"/>
<dbReference type="PANTHER" id="PTHR45662">
    <property type="entry name" value="PHOSPHATIDYLINOSITIDE PHOSPHATASE SAC1"/>
    <property type="match status" value="1"/>
</dbReference>
<sequence>EIPGSVTSKEIFGIFGIIHLISCPYLIIITGRSRIGDINGETIWKINKLEVLSFRRGTYHLNEEQQNINKHYVSLLEYACSMEGLYFSYTYDITHTLQRLQKTSPEFKSMALYERADHRFVWNLHALRDLMAQPDLQQYILPVMCGFVFIKTCTIKRYSVDMILISRRNIFRVGTRYFTRGIDEDGNVANNVETEQAIIYNGNKSSFVQIRGSIPLFWKQRPNLKYKLKPEVMADADHVCPASRHFDQQILQYGHQTLIDLINQTGSEQSLGIAYKGVVEQINYKEVRYEAFDFHHECKNMKYEKLSILLDRLESDRVRYGYFMVRNDGSVVSAQTGAFRTNCIDCLDRTNVVQSMLAHLSVQDQLQRLGILSSGEKLSDQKEFQNVYMNAWADNANTVSTQYSGTGALKTDFTRTGKRTVAGAFNDFVNSATRYYKNNFTDGFRLDSLALLLGTYNVNVREGIDFPSPLKKGQRRRLLPLIILFCLSMLMISLVIPETNLQLQFGYVLFWGVGVLVTLGFMFRSGTDFVNMPSLVSV</sequence>
<name>B3RV87_TRIAD</name>
<gene>
    <name evidence="9" type="ORF">TRIADDRAFT_24656</name>
</gene>
<dbReference type="OMA" id="ITKAQPV"/>